<evidence type="ECO:0000256" key="9">
    <source>
        <dbReference type="ARBA" id="ARBA00023204"/>
    </source>
</evidence>
<dbReference type="InterPro" id="IPR013087">
    <property type="entry name" value="Znf_C2H2_type"/>
</dbReference>
<dbReference type="CTD" id="40509"/>
<dbReference type="InterPro" id="IPR012170">
    <property type="entry name" value="TFIIH_SSL1/p44"/>
</dbReference>
<evidence type="ECO:0000256" key="4">
    <source>
        <dbReference type="ARBA" id="ARBA00022763"/>
    </source>
</evidence>
<dbReference type="GO" id="GO:0006289">
    <property type="term" value="P:nucleotide-excision repair"/>
    <property type="evidence" value="ECO:0007669"/>
    <property type="project" value="UniProtKB-UniRule"/>
</dbReference>
<dbReference type="Gene3D" id="3.30.40.10">
    <property type="entry name" value="Zinc/RING finger domain, C3HC4 (zinc finger)"/>
    <property type="match status" value="1"/>
</dbReference>
<evidence type="ECO:0000256" key="11">
    <source>
        <dbReference type="PIRNR" id="PIRNR015919"/>
    </source>
</evidence>
<accession>A0AAJ6VV21</accession>
<keyword evidence="14" id="KW-1185">Reference proteome</keyword>
<dbReference type="PANTHER" id="PTHR12695">
    <property type="entry name" value="GENERAL TRANSCRIPTION FACTOR IIH SUBUNIT 2"/>
    <property type="match status" value="1"/>
</dbReference>
<dbReference type="GO" id="GO:0006351">
    <property type="term" value="P:DNA-templated transcription"/>
    <property type="evidence" value="ECO:0007669"/>
    <property type="project" value="InterPro"/>
</dbReference>
<gene>
    <name evidence="15" type="primary">LOC100904880</name>
</gene>
<dbReference type="AlphaFoldDB" id="A0AAJ6VV21"/>
<dbReference type="SUPFAM" id="SSF53300">
    <property type="entry name" value="vWA-like"/>
    <property type="match status" value="1"/>
</dbReference>
<dbReference type="InterPro" id="IPR046349">
    <property type="entry name" value="C1-like_sf"/>
</dbReference>
<dbReference type="InterPro" id="IPR036465">
    <property type="entry name" value="vWFA_dom_sf"/>
</dbReference>
<evidence type="ECO:0000256" key="5">
    <source>
        <dbReference type="ARBA" id="ARBA00022771"/>
    </source>
</evidence>
<keyword evidence="9" id="KW-0234">DNA repair</keyword>
<feature type="zinc finger region" description="C4-type" evidence="12">
    <location>
        <begin position="290"/>
        <end position="307"/>
    </location>
</feature>
<evidence type="ECO:0000256" key="7">
    <source>
        <dbReference type="ARBA" id="ARBA00023015"/>
    </source>
</evidence>
<dbReference type="GO" id="GO:0000439">
    <property type="term" value="C:transcription factor TFIIH core complex"/>
    <property type="evidence" value="ECO:0007669"/>
    <property type="project" value="InterPro"/>
</dbReference>
<comment type="subcellular location">
    <subcellularLocation>
        <location evidence="1 11">Nucleus</location>
    </subcellularLocation>
</comment>
<evidence type="ECO:0000256" key="10">
    <source>
        <dbReference type="ARBA" id="ARBA00023242"/>
    </source>
</evidence>
<keyword evidence="5" id="KW-0863">Zinc-finger</keyword>
<dbReference type="InterPro" id="IPR004595">
    <property type="entry name" value="TFIIH_C1-like_dom"/>
</dbReference>
<keyword evidence="4" id="KW-0227">DNA damage</keyword>
<evidence type="ECO:0000313" key="14">
    <source>
        <dbReference type="Proteomes" id="UP000694867"/>
    </source>
</evidence>
<dbReference type="SMART" id="SM01047">
    <property type="entry name" value="C1_4"/>
    <property type="match status" value="1"/>
</dbReference>
<dbReference type="SMART" id="SM00327">
    <property type="entry name" value="VWA"/>
    <property type="match status" value="1"/>
</dbReference>
<dbReference type="Gene3D" id="3.40.50.410">
    <property type="entry name" value="von Willebrand factor, type A domain"/>
    <property type="match status" value="1"/>
</dbReference>
<feature type="domain" description="VWFA" evidence="13">
    <location>
        <begin position="61"/>
        <end position="246"/>
    </location>
</feature>
<proteinExistence type="inferred from homology"/>
<dbReference type="GeneID" id="100904880"/>
<dbReference type="Pfam" id="PF07975">
    <property type="entry name" value="C1_4"/>
    <property type="match status" value="1"/>
</dbReference>
<dbReference type="InterPro" id="IPR007198">
    <property type="entry name" value="Ssl1-like"/>
</dbReference>
<dbReference type="Proteomes" id="UP000694867">
    <property type="component" value="Unplaced"/>
</dbReference>
<evidence type="ECO:0000256" key="12">
    <source>
        <dbReference type="PIRSR" id="PIRSR015919-1"/>
    </source>
</evidence>
<protein>
    <recommendedName>
        <fullName evidence="11">General transcription factor IIH subunit</fullName>
    </recommendedName>
</protein>
<name>A0AAJ6VV21_9ACAR</name>
<reference evidence="15" key="1">
    <citation type="submission" date="2025-08" db="UniProtKB">
        <authorList>
            <consortium name="RefSeq"/>
        </authorList>
    </citation>
    <scope>IDENTIFICATION</scope>
</reference>
<dbReference type="InterPro" id="IPR002035">
    <property type="entry name" value="VWF_A"/>
</dbReference>
<evidence type="ECO:0000256" key="6">
    <source>
        <dbReference type="ARBA" id="ARBA00022833"/>
    </source>
</evidence>
<dbReference type="PROSITE" id="PS50234">
    <property type="entry name" value="VWFA"/>
    <property type="match status" value="1"/>
</dbReference>
<sequence length="390" mass="43909">MADEDEQQDGYRWESEYERTWEAIREDESGNLQASVQEIVHKTRRQQLLLQKNVRLGMMRHLYVVLDLSASMNSNDLRPSRIQCVLHLLDDFVDRFYDENPISQLAIIATCNKRAEKISDLSGNPLKHKEGLAKIKDRLPTGEPSLQNSINMAAAVLQHMPAHSSREVVIILGSLTTCDPTDINETIEEAKKLGLRCSVIGLAAEVYVCRRLTEITGGSYHIVVDEDHLRELLANHLLPPPALNNIECSMVKMGFPFHKNEQEDTPALCQCHLEAAATESVHITTGGFLCPQCKSKYCELPAECRICGLTLVSAPHLARSYHHLFPLDNFKETHLLKGDTRTCFSCQSSVEGQNMYTCEKCKEEFCLDCDIFIHATLHLCPGCACKPQMN</sequence>
<evidence type="ECO:0000256" key="3">
    <source>
        <dbReference type="ARBA" id="ARBA00022723"/>
    </source>
</evidence>
<evidence type="ECO:0000259" key="13">
    <source>
        <dbReference type="PROSITE" id="PS50234"/>
    </source>
</evidence>
<dbReference type="SUPFAM" id="SSF57889">
    <property type="entry name" value="Cysteine-rich domain"/>
    <property type="match status" value="1"/>
</dbReference>
<dbReference type="PROSITE" id="PS00028">
    <property type="entry name" value="ZINC_FINGER_C2H2_1"/>
    <property type="match status" value="1"/>
</dbReference>
<keyword evidence="8 11" id="KW-0804">Transcription</keyword>
<dbReference type="PANTHER" id="PTHR12695:SF2">
    <property type="entry name" value="GENERAL TRANSCRIPTION FACTOR IIH SUBUNIT 2-RELATED"/>
    <property type="match status" value="1"/>
</dbReference>
<dbReference type="KEGG" id="goe:100904880"/>
<keyword evidence="7 11" id="KW-0805">Transcription regulation</keyword>
<dbReference type="NCBIfam" id="TIGR00622">
    <property type="entry name" value="ssl1"/>
    <property type="match status" value="1"/>
</dbReference>
<dbReference type="FunFam" id="3.40.50.410:FF:000015">
    <property type="entry name" value="General transcription factor IIH subunit 2"/>
    <property type="match status" value="1"/>
</dbReference>
<evidence type="ECO:0000256" key="8">
    <source>
        <dbReference type="ARBA" id="ARBA00023163"/>
    </source>
</evidence>
<comment type="similarity">
    <text evidence="2 11">Belongs to the GTF2H2 family.</text>
</comment>
<dbReference type="Pfam" id="PF04056">
    <property type="entry name" value="Ssl1"/>
    <property type="match status" value="1"/>
</dbReference>
<dbReference type="RefSeq" id="XP_003737828.1">
    <property type="nucleotide sequence ID" value="XM_003737780.1"/>
</dbReference>
<evidence type="ECO:0000256" key="1">
    <source>
        <dbReference type="ARBA" id="ARBA00004123"/>
    </source>
</evidence>
<keyword evidence="10 11" id="KW-0539">Nucleus</keyword>
<dbReference type="PIRSF" id="PIRSF015919">
    <property type="entry name" value="TFIIH_SSL1"/>
    <property type="match status" value="1"/>
</dbReference>
<evidence type="ECO:0000256" key="2">
    <source>
        <dbReference type="ARBA" id="ARBA00006092"/>
    </source>
</evidence>
<dbReference type="GO" id="GO:0008270">
    <property type="term" value="F:zinc ion binding"/>
    <property type="evidence" value="ECO:0007669"/>
    <property type="project" value="UniProtKB-UniRule"/>
</dbReference>
<evidence type="ECO:0000313" key="15">
    <source>
        <dbReference type="RefSeq" id="XP_003737828.1"/>
    </source>
</evidence>
<keyword evidence="6 11" id="KW-0862">Zinc</keyword>
<dbReference type="InterPro" id="IPR013083">
    <property type="entry name" value="Znf_RING/FYVE/PHD"/>
</dbReference>
<dbReference type="GO" id="GO:0005675">
    <property type="term" value="C:transcription factor TFIIH holo complex"/>
    <property type="evidence" value="ECO:0007669"/>
    <property type="project" value="UniProtKB-UniRule"/>
</dbReference>
<dbReference type="CDD" id="cd01453">
    <property type="entry name" value="vWA_transcription_factor_IIH_type"/>
    <property type="match status" value="1"/>
</dbReference>
<keyword evidence="3 11" id="KW-0479">Metal-binding</keyword>
<organism evidence="14 15">
    <name type="scientific">Galendromus occidentalis</name>
    <name type="common">western predatory mite</name>
    <dbReference type="NCBI Taxonomy" id="34638"/>
    <lineage>
        <taxon>Eukaryota</taxon>
        <taxon>Metazoa</taxon>
        <taxon>Ecdysozoa</taxon>
        <taxon>Arthropoda</taxon>
        <taxon>Chelicerata</taxon>
        <taxon>Arachnida</taxon>
        <taxon>Acari</taxon>
        <taxon>Parasitiformes</taxon>
        <taxon>Mesostigmata</taxon>
        <taxon>Gamasina</taxon>
        <taxon>Phytoseioidea</taxon>
        <taxon>Phytoseiidae</taxon>
        <taxon>Typhlodrominae</taxon>
        <taxon>Galendromus</taxon>
    </lineage>
</organism>
<dbReference type="GO" id="GO:0006357">
    <property type="term" value="P:regulation of transcription by RNA polymerase II"/>
    <property type="evidence" value="ECO:0007669"/>
    <property type="project" value="TreeGrafter"/>
</dbReference>